<organism evidence="1">
    <name type="scientific">mine drainage metagenome</name>
    <dbReference type="NCBI Taxonomy" id="410659"/>
    <lineage>
        <taxon>unclassified sequences</taxon>
        <taxon>metagenomes</taxon>
        <taxon>ecological metagenomes</taxon>
    </lineage>
</organism>
<protein>
    <submittedName>
        <fullName evidence="1">Uncharacterized protein</fullName>
    </submittedName>
</protein>
<comment type="caution">
    <text evidence="1">The sequence shown here is derived from an EMBL/GenBank/DDBJ whole genome shotgun (WGS) entry which is preliminary data.</text>
</comment>
<gene>
    <name evidence="1" type="ORF">CARN2_3676</name>
</gene>
<evidence type="ECO:0000313" key="1">
    <source>
        <dbReference type="EMBL" id="CBH98200.1"/>
    </source>
</evidence>
<sequence>MAPYNFCHDLTKGGRHARRPQLEAHDTGFVRLQKVEVIMQNQYEAARELLAAGAVIEQVSDAPLSYRIRFGRDSAPLPSGVFQQLVAHKVVRASCRVSGRMRYVAAAP</sequence>
<name>E6PTE3_9ZZZZ</name>
<proteinExistence type="predicted"/>
<dbReference type="AlphaFoldDB" id="E6PTE3"/>
<reference evidence="1" key="1">
    <citation type="submission" date="2009-10" db="EMBL/GenBank/DDBJ databases">
        <title>Diversity of trophic interactions inside an arsenic-rich microbial ecosystem.</title>
        <authorList>
            <person name="Bertin P.N."/>
            <person name="Heinrich-Salmeron A."/>
            <person name="Pelletier E."/>
            <person name="Goulhen-Chollet F."/>
            <person name="Arsene-Ploetze F."/>
            <person name="Gallien S."/>
            <person name="Calteau A."/>
            <person name="Vallenet D."/>
            <person name="Casiot C."/>
            <person name="Chane-Woon-Ming B."/>
            <person name="Giloteaux L."/>
            <person name="Barakat M."/>
            <person name="Bonnefoy V."/>
            <person name="Bruneel O."/>
            <person name="Chandler M."/>
            <person name="Cleiss J."/>
            <person name="Duran R."/>
            <person name="Elbaz-Poulichet F."/>
            <person name="Fonknechten N."/>
            <person name="Lauga B."/>
            <person name="Mornico D."/>
            <person name="Ortet P."/>
            <person name="Schaeffer C."/>
            <person name="Siguier P."/>
            <person name="Alexander Thil Smith A."/>
            <person name="Van Dorsselaer A."/>
            <person name="Weissenbach J."/>
            <person name="Medigue C."/>
            <person name="Le Paslier D."/>
        </authorList>
    </citation>
    <scope>NUCLEOTIDE SEQUENCE</scope>
</reference>
<accession>E6PTE3</accession>
<dbReference type="EMBL" id="CABM01000049">
    <property type="protein sequence ID" value="CBH98200.1"/>
    <property type="molecule type" value="Genomic_DNA"/>
</dbReference>